<feature type="transmembrane region" description="Helical" evidence="7">
    <location>
        <begin position="115"/>
        <end position="136"/>
    </location>
</feature>
<keyword evidence="5 7" id="KW-1133">Transmembrane helix</keyword>
<evidence type="ECO:0000256" key="1">
    <source>
        <dbReference type="ARBA" id="ARBA00004141"/>
    </source>
</evidence>
<reference evidence="8 9" key="1">
    <citation type="submission" date="2023-03" db="EMBL/GenBank/DDBJ databases">
        <title>Fodinicurvata sp. CAU 1616 isolated from sea sendiment.</title>
        <authorList>
            <person name="Kim W."/>
        </authorList>
    </citation>
    <scope>NUCLEOTIDE SEQUENCE [LARGE SCALE GENOMIC DNA]</scope>
    <source>
        <strain evidence="8 9">CAU 1616</strain>
    </source>
</reference>
<evidence type="ECO:0000313" key="9">
    <source>
        <dbReference type="Proteomes" id="UP001215503"/>
    </source>
</evidence>
<feature type="transmembrane region" description="Helical" evidence="7">
    <location>
        <begin position="148"/>
        <end position="165"/>
    </location>
</feature>
<keyword evidence="3" id="KW-0813">Transport</keyword>
<organism evidence="8 9">
    <name type="scientific">Aquibaculum arenosum</name>
    <dbReference type="NCBI Taxonomy" id="3032591"/>
    <lineage>
        <taxon>Bacteria</taxon>
        <taxon>Pseudomonadati</taxon>
        <taxon>Pseudomonadota</taxon>
        <taxon>Alphaproteobacteria</taxon>
        <taxon>Rhodospirillales</taxon>
        <taxon>Rhodovibrionaceae</taxon>
        <taxon>Aquibaculum</taxon>
    </lineage>
</organism>
<feature type="transmembrane region" description="Helical" evidence="7">
    <location>
        <begin position="212"/>
        <end position="238"/>
    </location>
</feature>
<dbReference type="Proteomes" id="UP001215503">
    <property type="component" value="Unassembled WGS sequence"/>
</dbReference>
<keyword evidence="9" id="KW-1185">Reference proteome</keyword>
<evidence type="ECO:0000256" key="6">
    <source>
        <dbReference type="ARBA" id="ARBA00023136"/>
    </source>
</evidence>
<feature type="transmembrane region" description="Helical" evidence="7">
    <location>
        <begin position="330"/>
        <end position="351"/>
    </location>
</feature>
<comment type="similarity">
    <text evidence="2">Belongs to the nucleobase:cation symporter-2 (NCS2) (TC 2.A.40) family.</text>
</comment>
<feature type="transmembrane region" description="Helical" evidence="7">
    <location>
        <begin position="60"/>
        <end position="79"/>
    </location>
</feature>
<dbReference type="Pfam" id="PF00860">
    <property type="entry name" value="Xan_ur_permease"/>
    <property type="match status" value="1"/>
</dbReference>
<evidence type="ECO:0000256" key="4">
    <source>
        <dbReference type="ARBA" id="ARBA00022692"/>
    </source>
</evidence>
<keyword evidence="6 7" id="KW-0472">Membrane</keyword>
<dbReference type="InterPro" id="IPR006043">
    <property type="entry name" value="NCS2"/>
</dbReference>
<protein>
    <submittedName>
        <fullName evidence="8">Solute carrier family 23 protein</fullName>
    </submittedName>
</protein>
<evidence type="ECO:0000256" key="2">
    <source>
        <dbReference type="ARBA" id="ARBA00008821"/>
    </source>
</evidence>
<dbReference type="RefSeq" id="WP_275820121.1">
    <property type="nucleotide sequence ID" value="NZ_JARHUD010000002.1"/>
</dbReference>
<feature type="transmembrane region" description="Helical" evidence="7">
    <location>
        <begin position="389"/>
        <end position="409"/>
    </location>
</feature>
<comment type="subcellular location">
    <subcellularLocation>
        <location evidence="1">Membrane</location>
        <topology evidence="1">Multi-pass membrane protein</topology>
    </subcellularLocation>
</comment>
<dbReference type="PANTHER" id="PTHR42810">
    <property type="entry name" value="PURINE PERMEASE C1399.01C-RELATED"/>
    <property type="match status" value="1"/>
</dbReference>
<dbReference type="EMBL" id="JARHUD010000002">
    <property type="protein sequence ID" value="MDF2095062.1"/>
    <property type="molecule type" value="Genomic_DNA"/>
</dbReference>
<evidence type="ECO:0000256" key="5">
    <source>
        <dbReference type="ARBA" id="ARBA00022989"/>
    </source>
</evidence>
<keyword evidence="4 7" id="KW-0812">Transmembrane</keyword>
<feature type="transmembrane region" description="Helical" evidence="7">
    <location>
        <begin position="360"/>
        <end position="377"/>
    </location>
</feature>
<sequence length="561" mass="58654">MLALQHAALVAIFLIVAVTVARMAGLDAESGRNFLALTMVAGGLGAILQALAWRGMGSGYLVPPTTTTIFLPAAGSALAAGGLPLLFGMMVYSGLVTAVLSRFIHRLRPIFPAEIAGFVVLMVGLSVVVLAMRNFLGVGLPHGDASSSVLIAGFALTCMVALNVWGSAQLRLYSSLLGVGIGCIAALVAGGFGHRELAAVGEAPWIALPRPFTMGLAFDAALLVPFTIAALAIALNALGAITAAQKVEDADWKRPEMGSLGRGIMADGTTNVVAGLLGGFGQASTSGAVGLSEATGANSRVIAFVLGGLLILVAFLPKIGAFLLAMPAPVVGAALTFSGCFLITSAIQMIASRMLDARKTFVLGIAFSLGVAAFVFPEHFEGAPDWLQPWVGSPLSISVATAVLLNLIFRFGVFQRNAITLDSHSIDQRQLAEFIASQGALWGAPQDLVYRTEFMTIEAIDALVDHGLVQDAVKVSRQQPPVSIPGGLIGLSTRFDEFSLQVTITYRGVLLEPSDKRPSSEEVLEEDGQLRLARYMVGRAADRAKAERQGDLCVLTLTLQN</sequence>
<comment type="caution">
    <text evidence="8">The sequence shown here is derived from an EMBL/GenBank/DDBJ whole genome shotgun (WGS) entry which is preliminary data.</text>
</comment>
<evidence type="ECO:0000256" key="7">
    <source>
        <dbReference type="SAM" id="Phobius"/>
    </source>
</evidence>
<feature type="transmembrane region" description="Helical" evidence="7">
    <location>
        <begin position="301"/>
        <end position="324"/>
    </location>
</feature>
<feature type="transmembrane region" description="Helical" evidence="7">
    <location>
        <begin position="33"/>
        <end position="53"/>
    </location>
</feature>
<gene>
    <name evidence="8" type="ORF">P2G67_03630</name>
</gene>
<dbReference type="NCBIfam" id="NF037981">
    <property type="entry name" value="NCS2_1"/>
    <property type="match status" value="1"/>
</dbReference>
<feature type="transmembrane region" description="Helical" evidence="7">
    <location>
        <begin position="172"/>
        <end position="192"/>
    </location>
</feature>
<name>A0ABT5YJG9_9PROT</name>
<accession>A0ABT5YJG9</accession>
<evidence type="ECO:0000313" key="8">
    <source>
        <dbReference type="EMBL" id="MDF2095062.1"/>
    </source>
</evidence>
<evidence type="ECO:0000256" key="3">
    <source>
        <dbReference type="ARBA" id="ARBA00022448"/>
    </source>
</evidence>
<dbReference type="PANTHER" id="PTHR42810:SF2">
    <property type="entry name" value="PURINE PERMEASE C1399.01C-RELATED"/>
    <property type="match status" value="1"/>
</dbReference>
<proteinExistence type="inferred from homology"/>